<proteinExistence type="predicted"/>
<keyword evidence="2" id="KW-0732">Signal</keyword>
<comment type="caution">
    <text evidence="3">The sequence shown here is derived from an EMBL/GenBank/DDBJ whole genome shotgun (WGS) entry which is preliminary data.</text>
</comment>
<dbReference type="Proteomes" id="UP001153954">
    <property type="component" value="Unassembled WGS sequence"/>
</dbReference>
<accession>A0AAU9TBH5</accession>
<feature type="region of interest" description="Disordered" evidence="1">
    <location>
        <begin position="210"/>
        <end position="240"/>
    </location>
</feature>
<organism evidence="3 4">
    <name type="scientific">Euphydryas editha</name>
    <name type="common">Edith's checkerspot</name>
    <dbReference type="NCBI Taxonomy" id="104508"/>
    <lineage>
        <taxon>Eukaryota</taxon>
        <taxon>Metazoa</taxon>
        <taxon>Ecdysozoa</taxon>
        <taxon>Arthropoda</taxon>
        <taxon>Hexapoda</taxon>
        <taxon>Insecta</taxon>
        <taxon>Pterygota</taxon>
        <taxon>Neoptera</taxon>
        <taxon>Endopterygota</taxon>
        <taxon>Lepidoptera</taxon>
        <taxon>Glossata</taxon>
        <taxon>Ditrysia</taxon>
        <taxon>Papilionoidea</taxon>
        <taxon>Nymphalidae</taxon>
        <taxon>Nymphalinae</taxon>
        <taxon>Euphydryas</taxon>
    </lineage>
</organism>
<feature type="signal peptide" evidence="2">
    <location>
        <begin position="1"/>
        <end position="17"/>
    </location>
</feature>
<dbReference type="AlphaFoldDB" id="A0AAU9TBH5"/>
<gene>
    <name evidence="3" type="ORF">EEDITHA_LOCUS968</name>
</gene>
<evidence type="ECO:0000313" key="3">
    <source>
        <dbReference type="EMBL" id="CAH2084400.1"/>
    </source>
</evidence>
<sequence length="257" mass="29745">MKGTILFCFVLVASTRSDEETSGISKFWSDDIRVFDKIYGKTSDKELYGETLPPTIRFNINSKTPIQMEASEKKEKYLTSGKNILDTEYYPQDFGDRYEKLFSKSLYPGKSKPSSPLQFISFSDFKPISESTDPETYNYLKKLEKKTAKKKEIAKYLKGHSAGTDSEEDKAYKSIQDILDAHIANKNNDSHEEELPTKTKVNDELRYSRNRNRNKVRSINGNSLNSRCVSGRCRSTPGSLRSRPYVRKIKRYRYSRR</sequence>
<protein>
    <submittedName>
        <fullName evidence="3">Uncharacterized protein</fullName>
    </submittedName>
</protein>
<dbReference type="EMBL" id="CAKOGL010000003">
    <property type="protein sequence ID" value="CAH2084400.1"/>
    <property type="molecule type" value="Genomic_DNA"/>
</dbReference>
<name>A0AAU9TBH5_EUPED</name>
<feature type="compositionally biased region" description="Polar residues" evidence="1">
    <location>
        <begin position="217"/>
        <end position="228"/>
    </location>
</feature>
<evidence type="ECO:0000313" key="4">
    <source>
        <dbReference type="Proteomes" id="UP001153954"/>
    </source>
</evidence>
<evidence type="ECO:0000256" key="2">
    <source>
        <dbReference type="SAM" id="SignalP"/>
    </source>
</evidence>
<feature type="chain" id="PRO_5043852121" evidence="2">
    <location>
        <begin position="18"/>
        <end position="257"/>
    </location>
</feature>
<evidence type="ECO:0000256" key="1">
    <source>
        <dbReference type="SAM" id="MobiDB-lite"/>
    </source>
</evidence>
<keyword evidence="4" id="KW-1185">Reference proteome</keyword>
<reference evidence="3" key="1">
    <citation type="submission" date="2022-03" db="EMBL/GenBank/DDBJ databases">
        <authorList>
            <person name="Tunstrom K."/>
        </authorList>
    </citation>
    <scope>NUCLEOTIDE SEQUENCE</scope>
</reference>